<keyword evidence="1" id="KW-0472">Membrane</keyword>
<name>A0A1H3QX22_9PSEU</name>
<feature type="transmembrane region" description="Helical" evidence="1">
    <location>
        <begin position="69"/>
        <end position="91"/>
    </location>
</feature>
<protein>
    <submittedName>
        <fullName evidence="2">Uncharacterized protein</fullName>
    </submittedName>
</protein>
<evidence type="ECO:0000313" key="3">
    <source>
        <dbReference type="Proteomes" id="UP000199515"/>
    </source>
</evidence>
<keyword evidence="1" id="KW-0812">Transmembrane</keyword>
<organism evidence="2 3">
    <name type="scientific">Amycolatopsis xylanica</name>
    <dbReference type="NCBI Taxonomy" id="589385"/>
    <lineage>
        <taxon>Bacteria</taxon>
        <taxon>Bacillati</taxon>
        <taxon>Actinomycetota</taxon>
        <taxon>Actinomycetes</taxon>
        <taxon>Pseudonocardiales</taxon>
        <taxon>Pseudonocardiaceae</taxon>
        <taxon>Amycolatopsis</taxon>
    </lineage>
</organism>
<proteinExistence type="predicted"/>
<dbReference type="RefSeq" id="WP_091297165.1">
    <property type="nucleotide sequence ID" value="NZ_FNON01000010.1"/>
</dbReference>
<dbReference type="Proteomes" id="UP000199515">
    <property type="component" value="Unassembled WGS sequence"/>
</dbReference>
<dbReference type="AlphaFoldDB" id="A0A1H3QX22"/>
<keyword evidence="3" id="KW-1185">Reference proteome</keyword>
<dbReference type="OrthoDB" id="3701077at2"/>
<evidence type="ECO:0000256" key="1">
    <source>
        <dbReference type="SAM" id="Phobius"/>
    </source>
</evidence>
<sequence length="93" mass="9354">MTTNGAQAQRTGLAWRRTAIGAVACALLLLHGEAVFPAVLAGSTAVLLAVAGRHRERQLSAAQPSAAGAVLAATASFAVAATAVTTLISGWDW</sequence>
<dbReference type="EMBL" id="FNON01000010">
    <property type="protein sequence ID" value="SDZ17890.1"/>
    <property type="molecule type" value="Genomic_DNA"/>
</dbReference>
<feature type="transmembrane region" description="Helical" evidence="1">
    <location>
        <begin position="20"/>
        <end position="48"/>
    </location>
</feature>
<accession>A0A1H3QX22</accession>
<reference evidence="2 3" key="1">
    <citation type="submission" date="2016-10" db="EMBL/GenBank/DDBJ databases">
        <authorList>
            <person name="de Groot N.N."/>
        </authorList>
    </citation>
    <scope>NUCLEOTIDE SEQUENCE [LARGE SCALE GENOMIC DNA]</scope>
    <source>
        <strain evidence="2 3">CPCC 202699</strain>
    </source>
</reference>
<dbReference type="STRING" id="589385.SAMN05421504_110135"/>
<gene>
    <name evidence="2" type="ORF">SAMN05421504_110135</name>
</gene>
<evidence type="ECO:0000313" key="2">
    <source>
        <dbReference type="EMBL" id="SDZ17890.1"/>
    </source>
</evidence>
<keyword evidence="1" id="KW-1133">Transmembrane helix</keyword>